<dbReference type="InterPro" id="IPR015421">
    <property type="entry name" value="PyrdxlP-dep_Trfase_major"/>
</dbReference>
<dbReference type="PANTHER" id="PTHR43643">
    <property type="entry name" value="HISTIDINOL-PHOSPHATE AMINOTRANSFERASE 2"/>
    <property type="match status" value="1"/>
</dbReference>
<dbReference type="GO" id="GO:0030170">
    <property type="term" value="F:pyridoxal phosphate binding"/>
    <property type="evidence" value="ECO:0007669"/>
    <property type="project" value="InterPro"/>
</dbReference>
<evidence type="ECO:0000256" key="4">
    <source>
        <dbReference type="ARBA" id="ARBA00022898"/>
    </source>
</evidence>
<comment type="caution">
    <text evidence="6">The sequence shown here is derived from an EMBL/GenBank/DDBJ whole genome shotgun (WGS) entry which is preliminary data.</text>
</comment>
<comment type="similarity">
    <text evidence="1">Belongs to the class-II pyridoxal-phosphate-dependent aminotransferase family. Histidinol-phosphate aminotransferase subfamily.</text>
</comment>
<evidence type="ECO:0000256" key="3">
    <source>
        <dbReference type="ARBA" id="ARBA00022679"/>
    </source>
</evidence>
<dbReference type="GO" id="GO:0008483">
    <property type="term" value="F:transaminase activity"/>
    <property type="evidence" value="ECO:0007669"/>
    <property type="project" value="UniProtKB-KW"/>
</dbReference>
<dbReference type="SUPFAM" id="SSF53383">
    <property type="entry name" value="PLP-dependent transferases"/>
    <property type="match status" value="1"/>
</dbReference>
<dbReference type="EMBL" id="BBWV01000001">
    <property type="protein sequence ID" value="GAO41605.1"/>
    <property type="molecule type" value="Genomic_DNA"/>
</dbReference>
<reference evidence="6 7" key="1">
    <citation type="submission" date="2015-04" db="EMBL/GenBank/DDBJ databases">
        <title>Whole genome shotgun sequence of Flavihumibacter petaseus NBRC 106054.</title>
        <authorList>
            <person name="Miyazawa S."/>
            <person name="Hosoyama A."/>
            <person name="Hashimoto M."/>
            <person name="Noguchi M."/>
            <person name="Tsuchikane K."/>
            <person name="Ohji S."/>
            <person name="Yamazoe A."/>
            <person name="Ichikawa N."/>
            <person name="Kimura A."/>
            <person name="Fujita N."/>
        </authorList>
    </citation>
    <scope>NUCLEOTIDE SEQUENCE [LARGE SCALE GENOMIC DNA]</scope>
    <source>
        <strain evidence="6 7">NBRC 106054</strain>
    </source>
</reference>
<dbReference type="InterPro" id="IPR015422">
    <property type="entry name" value="PyrdxlP-dep_Trfase_small"/>
</dbReference>
<evidence type="ECO:0000313" key="7">
    <source>
        <dbReference type="Proteomes" id="UP000033121"/>
    </source>
</evidence>
<keyword evidence="7" id="KW-1185">Reference proteome</keyword>
<dbReference type="PANTHER" id="PTHR43643:SF3">
    <property type="entry name" value="HISTIDINOL-PHOSPHATE AMINOTRANSFERASE"/>
    <property type="match status" value="1"/>
</dbReference>
<sequence length="394" mass="42818">MNQNIERRKLLKSGLLGLTALAGLPYLQMGAFASEPLTLDDEGRIVRSPSVRELIPTHTGKPPVLAARLNANENPYGPSDAAQKAVIESVVRGNRYAWKELFDLVDKIAAKEGVTAAHIMMGPGSSDLLEKVAMVCFKDGGNIVSADPTYMSIVQVAKAVGATWKAVPCKADWSHDLKAMEAAVDGDTKLVYICNPNNPTGAITNGKELYDFCSRVSEKVPVFIDEAYIELAEGADTQSMASLLAQKKNVVIGRTFSKIMGLAGIRVGYIAAQPEFIERIGKITRGGMGIAYTSIYAATASLGDQNFQAMTKAKNAAAKKYIYGELDRLGYRYIPSYTNFVLFPIQMQGKTFLDAMAAKGVGIRVFEIQQQTWCRVSLGTMDEMKLFVSSLQTV</sequence>
<keyword evidence="3 6" id="KW-0808">Transferase</keyword>
<dbReference type="InterPro" id="IPR004839">
    <property type="entry name" value="Aminotransferase_I/II_large"/>
</dbReference>
<dbReference type="PROSITE" id="PS51318">
    <property type="entry name" value="TAT"/>
    <property type="match status" value="1"/>
</dbReference>
<proteinExistence type="inferred from homology"/>
<dbReference type="AlphaFoldDB" id="A0A0E9MWV8"/>
<keyword evidence="2 6" id="KW-0032">Aminotransferase</keyword>
<dbReference type="InterPro" id="IPR006311">
    <property type="entry name" value="TAT_signal"/>
</dbReference>
<dbReference type="InterPro" id="IPR015424">
    <property type="entry name" value="PyrdxlP-dep_Trfase"/>
</dbReference>
<accession>A0A0E9MWV8</accession>
<evidence type="ECO:0000313" key="6">
    <source>
        <dbReference type="EMBL" id="GAO41605.1"/>
    </source>
</evidence>
<dbReference type="Pfam" id="PF00155">
    <property type="entry name" value="Aminotran_1_2"/>
    <property type="match status" value="1"/>
</dbReference>
<evidence type="ECO:0000256" key="2">
    <source>
        <dbReference type="ARBA" id="ARBA00022576"/>
    </source>
</evidence>
<feature type="domain" description="Aminotransferase class I/classII large" evidence="5">
    <location>
        <begin position="69"/>
        <end position="390"/>
    </location>
</feature>
<dbReference type="Gene3D" id="3.90.1150.10">
    <property type="entry name" value="Aspartate Aminotransferase, domain 1"/>
    <property type="match status" value="1"/>
</dbReference>
<protein>
    <submittedName>
        <fullName evidence="6">Putative histidinol-phosphate aminotransferase</fullName>
    </submittedName>
</protein>
<dbReference type="OrthoDB" id="9813612at2"/>
<evidence type="ECO:0000256" key="1">
    <source>
        <dbReference type="ARBA" id="ARBA00007970"/>
    </source>
</evidence>
<keyword evidence="4" id="KW-0663">Pyridoxal phosphate</keyword>
<dbReference type="Gene3D" id="3.40.640.10">
    <property type="entry name" value="Type I PLP-dependent aspartate aminotransferase-like (Major domain)"/>
    <property type="match status" value="1"/>
</dbReference>
<dbReference type="STRING" id="1220578.FPE01S_01_06190"/>
<gene>
    <name evidence="6" type="ORF">FPE01S_01_06190</name>
</gene>
<dbReference type="RefSeq" id="WP_046367439.1">
    <property type="nucleotide sequence ID" value="NZ_BBWV01000001.1"/>
</dbReference>
<name>A0A0E9MWV8_9BACT</name>
<evidence type="ECO:0000259" key="5">
    <source>
        <dbReference type="Pfam" id="PF00155"/>
    </source>
</evidence>
<dbReference type="Proteomes" id="UP000033121">
    <property type="component" value="Unassembled WGS sequence"/>
</dbReference>
<organism evidence="6 7">
    <name type="scientific">Flavihumibacter petaseus NBRC 106054</name>
    <dbReference type="NCBI Taxonomy" id="1220578"/>
    <lineage>
        <taxon>Bacteria</taxon>
        <taxon>Pseudomonadati</taxon>
        <taxon>Bacteroidota</taxon>
        <taxon>Chitinophagia</taxon>
        <taxon>Chitinophagales</taxon>
        <taxon>Chitinophagaceae</taxon>
        <taxon>Flavihumibacter</taxon>
    </lineage>
</organism>
<dbReference type="InterPro" id="IPR050106">
    <property type="entry name" value="HistidinolP_aminotransfase"/>
</dbReference>
<dbReference type="CDD" id="cd00609">
    <property type="entry name" value="AAT_like"/>
    <property type="match status" value="1"/>
</dbReference>